<feature type="transmembrane region" description="Helical" evidence="1">
    <location>
        <begin position="338"/>
        <end position="360"/>
    </location>
</feature>
<dbReference type="AlphaFoldDB" id="A0A4S4C1I9"/>
<evidence type="ECO:0000313" key="2">
    <source>
        <dbReference type="EMBL" id="THF80834.1"/>
    </source>
</evidence>
<dbReference type="Proteomes" id="UP000310636">
    <property type="component" value="Unassembled WGS sequence"/>
</dbReference>
<reference evidence="2 3" key="1">
    <citation type="submission" date="2019-04" db="EMBL/GenBank/DDBJ databases">
        <title>Cohnella sp. nov. isolated from preserved vegetables.</title>
        <authorList>
            <person name="Lin S.-Y."/>
            <person name="Hung M.-H."/>
            <person name="Young C.-C."/>
        </authorList>
    </citation>
    <scope>NUCLEOTIDE SEQUENCE [LARGE SCALE GENOMIC DNA]</scope>
    <source>
        <strain evidence="2 3">CC-MHH1044</strain>
    </source>
</reference>
<keyword evidence="3" id="KW-1185">Reference proteome</keyword>
<proteinExistence type="predicted"/>
<feature type="transmembrane region" description="Helical" evidence="1">
    <location>
        <begin position="129"/>
        <end position="148"/>
    </location>
</feature>
<feature type="transmembrane region" description="Helical" evidence="1">
    <location>
        <begin position="68"/>
        <end position="87"/>
    </location>
</feature>
<dbReference type="RefSeq" id="WP_136369673.1">
    <property type="nucleotide sequence ID" value="NZ_SSOB01000010.1"/>
</dbReference>
<accession>A0A4S4C1I9</accession>
<feature type="transmembrane region" description="Helical" evidence="1">
    <location>
        <begin position="202"/>
        <end position="230"/>
    </location>
</feature>
<keyword evidence="1" id="KW-1133">Transmembrane helix</keyword>
<protein>
    <recommendedName>
        <fullName evidence="4">Oligosaccharide repeat unit polymerase</fullName>
    </recommendedName>
</protein>
<dbReference type="OrthoDB" id="2858896at2"/>
<feature type="transmembrane region" description="Helical" evidence="1">
    <location>
        <begin position="242"/>
        <end position="265"/>
    </location>
</feature>
<feature type="transmembrane region" description="Helical" evidence="1">
    <location>
        <begin position="7"/>
        <end position="24"/>
    </location>
</feature>
<keyword evidence="1" id="KW-0472">Membrane</keyword>
<feature type="transmembrane region" description="Helical" evidence="1">
    <location>
        <begin position="44"/>
        <end position="61"/>
    </location>
</feature>
<sequence>MKTISRVFMWQIISAIGLNLAYVFVISERFSYMGFSYTFNATKLFLGSLIIFLMLFLIFFISDKFIFVVWNIMFIYLFVGEMIYYQYTEGARAVQVVTIAITLLLLVFVSRIKKTFSNSQKQLNIDKVLVPLSFILIVPFFIQYYRYINFKNLLLIDVYQTRATFRNISTTLTGYLAAPLVRIILPILIVNNIERKKWIKVAIFFLMIVYVYLCGALKSVFIGLFALLLFYRGDYHRKTINFLKVVSFLTLFGILIEGLSGNIFLLDGFVRRVFFVPPYLNNIYINYFTDNYTYLSHSPLGLGLVKSDLDRSLSMYVGEVVMGLEGLNANVGVFTEGYISFGIAGSIFFSLIICSIFLIIKMLNMSPKYFGIVFVYIYYLNTAFLSTLLMTHGLLFFLAFCMLFLRSRHIESQIQ</sequence>
<gene>
    <name evidence="2" type="ORF">E6C55_10160</name>
</gene>
<organism evidence="2 3">
    <name type="scientific">Cohnella fermenti</name>
    <dbReference type="NCBI Taxonomy" id="2565925"/>
    <lineage>
        <taxon>Bacteria</taxon>
        <taxon>Bacillati</taxon>
        <taxon>Bacillota</taxon>
        <taxon>Bacilli</taxon>
        <taxon>Bacillales</taxon>
        <taxon>Paenibacillaceae</taxon>
        <taxon>Cohnella</taxon>
    </lineage>
</organism>
<evidence type="ECO:0008006" key="4">
    <source>
        <dbReference type="Google" id="ProtNLM"/>
    </source>
</evidence>
<keyword evidence="1" id="KW-0812">Transmembrane</keyword>
<evidence type="ECO:0000313" key="3">
    <source>
        <dbReference type="Proteomes" id="UP000310636"/>
    </source>
</evidence>
<name>A0A4S4C1I9_9BACL</name>
<feature type="transmembrane region" description="Helical" evidence="1">
    <location>
        <begin position="168"/>
        <end position="190"/>
    </location>
</feature>
<dbReference type="EMBL" id="SSOB01000010">
    <property type="protein sequence ID" value="THF80834.1"/>
    <property type="molecule type" value="Genomic_DNA"/>
</dbReference>
<feature type="transmembrane region" description="Helical" evidence="1">
    <location>
        <begin position="93"/>
        <end position="109"/>
    </location>
</feature>
<comment type="caution">
    <text evidence="2">The sequence shown here is derived from an EMBL/GenBank/DDBJ whole genome shotgun (WGS) entry which is preliminary data.</text>
</comment>
<evidence type="ECO:0000256" key="1">
    <source>
        <dbReference type="SAM" id="Phobius"/>
    </source>
</evidence>
<feature type="transmembrane region" description="Helical" evidence="1">
    <location>
        <begin position="372"/>
        <end position="405"/>
    </location>
</feature>